<evidence type="ECO:0000256" key="3">
    <source>
        <dbReference type="ARBA" id="ARBA00023002"/>
    </source>
</evidence>
<accession>A0AAE0N3J8</accession>
<sequence length="269" mass="29085">MASSDSKVVFITGANQGLGLAIIEVAGLRYPENVYILGSRDVGKGEEAVQQLREKGVKARVDVVQLEVTNDEHITAAVDYVAKTYGRLDVLVNNAGMLRGVGVREDDPAAIRATYASLFDVHVTSVAVLTLMFKPLLYRAPAPLVVNVTSGLASVARLLDPARRMFRVPPYGASKVGLNGLTAHLQVGENDRAADDAAHPEAPSLGPRIRFFISNPGVLSTSFTRFHPLGKTPQLGAESAVRLIGDAEAKYDDYIQWEFEGGEMRKVPW</sequence>
<comment type="caution">
    <text evidence="5">The sequence shown here is derived from an EMBL/GenBank/DDBJ whole genome shotgun (WGS) entry which is preliminary data.</text>
</comment>
<dbReference type="SUPFAM" id="SSF51735">
    <property type="entry name" value="NAD(P)-binding Rossmann-fold domains"/>
    <property type="match status" value="1"/>
</dbReference>
<dbReference type="Proteomes" id="UP001287356">
    <property type="component" value="Unassembled WGS sequence"/>
</dbReference>
<proteinExistence type="inferred from homology"/>
<dbReference type="GO" id="GO:0016491">
    <property type="term" value="F:oxidoreductase activity"/>
    <property type="evidence" value="ECO:0007669"/>
    <property type="project" value="UniProtKB-KW"/>
</dbReference>
<name>A0AAE0N3J8_9PEZI</name>
<dbReference type="PANTHER" id="PTHR43963:SF6">
    <property type="entry name" value="CHAIN DEHYDROGENASE FAMILY PROTEIN, PUTATIVE (AFU_ORTHOLOGUE AFUA_3G15350)-RELATED"/>
    <property type="match status" value="1"/>
</dbReference>
<dbReference type="Pfam" id="PF00106">
    <property type="entry name" value="adh_short"/>
    <property type="match status" value="1"/>
</dbReference>
<dbReference type="PRINTS" id="PR00081">
    <property type="entry name" value="GDHRDH"/>
</dbReference>
<dbReference type="PROSITE" id="PS00061">
    <property type="entry name" value="ADH_SHORT"/>
    <property type="match status" value="1"/>
</dbReference>
<dbReference type="InterPro" id="IPR002347">
    <property type="entry name" value="SDR_fam"/>
</dbReference>
<comment type="similarity">
    <text evidence="1 4">Belongs to the short-chain dehydrogenases/reductases (SDR) family.</text>
</comment>
<reference evidence="5" key="2">
    <citation type="submission" date="2023-06" db="EMBL/GenBank/DDBJ databases">
        <authorList>
            <consortium name="Lawrence Berkeley National Laboratory"/>
            <person name="Haridas S."/>
            <person name="Hensen N."/>
            <person name="Bonometti L."/>
            <person name="Westerberg I."/>
            <person name="Brannstrom I.O."/>
            <person name="Guillou S."/>
            <person name="Cros-Aarteil S."/>
            <person name="Calhoun S."/>
            <person name="Kuo A."/>
            <person name="Mondo S."/>
            <person name="Pangilinan J."/>
            <person name="Riley R."/>
            <person name="Labutti K."/>
            <person name="Andreopoulos B."/>
            <person name="Lipzen A."/>
            <person name="Chen C."/>
            <person name="Yanf M."/>
            <person name="Daum C."/>
            <person name="Ng V."/>
            <person name="Clum A."/>
            <person name="Steindorff A."/>
            <person name="Ohm R."/>
            <person name="Martin F."/>
            <person name="Silar P."/>
            <person name="Natvig D."/>
            <person name="Lalanne C."/>
            <person name="Gautier V."/>
            <person name="Ament-Velasquez S.L."/>
            <person name="Kruys A."/>
            <person name="Hutchinson M.I."/>
            <person name="Powell A.J."/>
            <person name="Barry K."/>
            <person name="Miller A.N."/>
            <person name="Grigoriev I.V."/>
            <person name="Debuchy R."/>
            <person name="Gladieux P."/>
            <person name="Thoren M.H."/>
            <person name="Johannesson H."/>
        </authorList>
    </citation>
    <scope>NUCLEOTIDE SEQUENCE</scope>
    <source>
        <strain evidence="5">CBS 958.72</strain>
    </source>
</reference>
<reference evidence="5" key="1">
    <citation type="journal article" date="2023" name="Mol. Phylogenet. Evol.">
        <title>Genome-scale phylogeny and comparative genomics of the fungal order Sordariales.</title>
        <authorList>
            <person name="Hensen N."/>
            <person name="Bonometti L."/>
            <person name="Westerberg I."/>
            <person name="Brannstrom I.O."/>
            <person name="Guillou S."/>
            <person name="Cros-Aarteil S."/>
            <person name="Calhoun S."/>
            <person name="Haridas S."/>
            <person name="Kuo A."/>
            <person name="Mondo S."/>
            <person name="Pangilinan J."/>
            <person name="Riley R."/>
            <person name="LaButti K."/>
            <person name="Andreopoulos B."/>
            <person name="Lipzen A."/>
            <person name="Chen C."/>
            <person name="Yan M."/>
            <person name="Daum C."/>
            <person name="Ng V."/>
            <person name="Clum A."/>
            <person name="Steindorff A."/>
            <person name="Ohm R.A."/>
            <person name="Martin F."/>
            <person name="Silar P."/>
            <person name="Natvig D.O."/>
            <person name="Lalanne C."/>
            <person name="Gautier V."/>
            <person name="Ament-Velasquez S.L."/>
            <person name="Kruys A."/>
            <person name="Hutchinson M.I."/>
            <person name="Powell A.J."/>
            <person name="Barry K."/>
            <person name="Miller A.N."/>
            <person name="Grigoriev I.V."/>
            <person name="Debuchy R."/>
            <person name="Gladieux P."/>
            <person name="Hiltunen Thoren M."/>
            <person name="Johannesson H."/>
        </authorList>
    </citation>
    <scope>NUCLEOTIDE SEQUENCE</scope>
    <source>
        <strain evidence="5">CBS 958.72</strain>
    </source>
</reference>
<keyword evidence="2" id="KW-0521">NADP</keyword>
<evidence type="ECO:0000313" key="6">
    <source>
        <dbReference type="Proteomes" id="UP001287356"/>
    </source>
</evidence>
<evidence type="ECO:0000256" key="1">
    <source>
        <dbReference type="ARBA" id="ARBA00006484"/>
    </source>
</evidence>
<dbReference type="InterPro" id="IPR036291">
    <property type="entry name" value="NAD(P)-bd_dom_sf"/>
</dbReference>
<dbReference type="AlphaFoldDB" id="A0AAE0N3J8"/>
<organism evidence="5 6">
    <name type="scientific">Lasiosphaeria ovina</name>
    <dbReference type="NCBI Taxonomy" id="92902"/>
    <lineage>
        <taxon>Eukaryota</taxon>
        <taxon>Fungi</taxon>
        <taxon>Dikarya</taxon>
        <taxon>Ascomycota</taxon>
        <taxon>Pezizomycotina</taxon>
        <taxon>Sordariomycetes</taxon>
        <taxon>Sordariomycetidae</taxon>
        <taxon>Sordariales</taxon>
        <taxon>Lasiosphaeriaceae</taxon>
        <taxon>Lasiosphaeria</taxon>
    </lineage>
</organism>
<dbReference type="PRINTS" id="PR00080">
    <property type="entry name" value="SDRFAMILY"/>
</dbReference>
<keyword evidence="3" id="KW-0560">Oxidoreductase</keyword>
<dbReference type="Gene3D" id="3.40.50.720">
    <property type="entry name" value="NAD(P)-binding Rossmann-like Domain"/>
    <property type="match status" value="1"/>
</dbReference>
<evidence type="ECO:0000256" key="4">
    <source>
        <dbReference type="RuleBase" id="RU000363"/>
    </source>
</evidence>
<evidence type="ECO:0000313" key="5">
    <source>
        <dbReference type="EMBL" id="KAK3369596.1"/>
    </source>
</evidence>
<protein>
    <submittedName>
        <fullName evidence="5">Uncharacterized protein</fullName>
    </submittedName>
</protein>
<keyword evidence="6" id="KW-1185">Reference proteome</keyword>
<dbReference type="EMBL" id="JAULSN010000006">
    <property type="protein sequence ID" value="KAK3369596.1"/>
    <property type="molecule type" value="Genomic_DNA"/>
</dbReference>
<dbReference type="PANTHER" id="PTHR43963">
    <property type="entry name" value="CARBONYL REDUCTASE 1-RELATED"/>
    <property type="match status" value="1"/>
</dbReference>
<gene>
    <name evidence="5" type="ORF">B0T24DRAFT_722448</name>
</gene>
<evidence type="ECO:0000256" key="2">
    <source>
        <dbReference type="ARBA" id="ARBA00022857"/>
    </source>
</evidence>
<dbReference type="InterPro" id="IPR020904">
    <property type="entry name" value="Sc_DH/Rdtase_CS"/>
</dbReference>